<protein>
    <submittedName>
        <fullName evidence="3">tRNA threonylcarbamoyladenosine biosynthesis protein TsaB</fullName>
    </submittedName>
</protein>
<dbReference type="PANTHER" id="PTHR11735">
    <property type="entry name" value="TRNA N6-ADENOSINE THREONYLCARBAMOYLTRANSFERASE"/>
    <property type="match status" value="1"/>
</dbReference>
<dbReference type="GO" id="GO:0005829">
    <property type="term" value="C:cytosol"/>
    <property type="evidence" value="ECO:0007669"/>
    <property type="project" value="TreeGrafter"/>
</dbReference>
<dbReference type="AlphaFoldDB" id="A0A3B0RUB9"/>
<proteinExistence type="predicted"/>
<dbReference type="Gene3D" id="3.30.420.40">
    <property type="match status" value="2"/>
</dbReference>
<feature type="domain" description="Gcp-like" evidence="2">
    <location>
        <begin position="35"/>
        <end position="153"/>
    </location>
</feature>
<dbReference type="GO" id="GO:0002949">
    <property type="term" value="P:tRNA threonylcarbamoyladenosine modification"/>
    <property type="evidence" value="ECO:0007669"/>
    <property type="project" value="InterPro"/>
</dbReference>
<gene>
    <name evidence="3" type="ORF">MNBD_ALPHA05-2201</name>
</gene>
<sequence length="227" mass="23260">MQSAMLVMGLDTALQRCSVAILRDGAVVGDQSVDMARGHAEHLAPMAAAVLAEAGVKIADLDRVGVVVGPGGFTGVRIALSFARGLAIGVDIDVVGITSLAALAGNVRDAGADELIAPIIDARRGQVYAALYEQSGLCRVQPFVSDPEQALKLLKDAAQDAKTITIGSGDSLLPPGAWRQSQGDAQINAKIVAALAADAAPPFGRPPPLYLRGPDAKPSQPSPAARQ</sequence>
<dbReference type="InterPro" id="IPR022496">
    <property type="entry name" value="T6A_TsaB"/>
</dbReference>
<accession>A0A3B0RUB9</accession>
<dbReference type="SUPFAM" id="SSF53067">
    <property type="entry name" value="Actin-like ATPase domain"/>
    <property type="match status" value="2"/>
</dbReference>
<organism evidence="3">
    <name type="scientific">hydrothermal vent metagenome</name>
    <dbReference type="NCBI Taxonomy" id="652676"/>
    <lineage>
        <taxon>unclassified sequences</taxon>
        <taxon>metagenomes</taxon>
        <taxon>ecological metagenomes</taxon>
    </lineage>
</organism>
<dbReference type="NCBIfam" id="TIGR03725">
    <property type="entry name" value="T6A_YeaZ"/>
    <property type="match status" value="1"/>
</dbReference>
<evidence type="ECO:0000313" key="3">
    <source>
        <dbReference type="EMBL" id="VAV95062.1"/>
    </source>
</evidence>
<dbReference type="InterPro" id="IPR043129">
    <property type="entry name" value="ATPase_NBD"/>
</dbReference>
<name>A0A3B0RUB9_9ZZZZ</name>
<feature type="region of interest" description="Disordered" evidence="1">
    <location>
        <begin position="204"/>
        <end position="227"/>
    </location>
</feature>
<evidence type="ECO:0000256" key="1">
    <source>
        <dbReference type="SAM" id="MobiDB-lite"/>
    </source>
</evidence>
<dbReference type="Pfam" id="PF00814">
    <property type="entry name" value="TsaD"/>
    <property type="match status" value="1"/>
</dbReference>
<dbReference type="InterPro" id="IPR000905">
    <property type="entry name" value="Gcp-like_dom"/>
</dbReference>
<dbReference type="EMBL" id="UOEH01000156">
    <property type="protein sequence ID" value="VAV95062.1"/>
    <property type="molecule type" value="Genomic_DNA"/>
</dbReference>
<reference evidence="3" key="1">
    <citation type="submission" date="2018-06" db="EMBL/GenBank/DDBJ databases">
        <authorList>
            <person name="Zhirakovskaya E."/>
        </authorList>
    </citation>
    <scope>NUCLEOTIDE SEQUENCE</scope>
</reference>
<dbReference type="PANTHER" id="PTHR11735:SF11">
    <property type="entry name" value="TRNA THREONYLCARBAMOYLADENOSINE BIOSYNTHESIS PROTEIN TSAB"/>
    <property type="match status" value="1"/>
</dbReference>
<evidence type="ECO:0000259" key="2">
    <source>
        <dbReference type="Pfam" id="PF00814"/>
    </source>
</evidence>